<proteinExistence type="predicted"/>
<accession>A0A0N5B0Q0</accession>
<sequence>MNRRGGQTAKLSGLTPLVISIFEVKMIIKMLFVVIYSDKVTMKVVNDFKGIVKQDQEGIWRLSGRFELQPKPICLPREYPIVALATRKAHGCGHFDGAYTRR</sequence>
<feature type="transmembrane region" description="Helical" evidence="1">
    <location>
        <begin position="12"/>
        <end position="36"/>
    </location>
</feature>
<keyword evidence="1" id="KW-0472">Membrane</keyword>
<reference evidence="3" key="1">
    <citation type="submission" date="2017-02" db="UniProtKB">
        <authorList>
            <consortium name="WormBaseParasite"/>
        </authorList>
    </citation>
    <scope>IDENTIFICATION</scope>
</reference>
<evidence type="ECO:0000256" key="1">
    <source>
        <dbReference type="SAM" id="Phobius"/>
    </source>
</evidence>
<keyword evidence="1" id="KW-1133">Transmembrane helix</keyword>
<keyword evidence="1" id="KW-0812">Transmembrane</keyword>
<dbReference type="Proteomes" id="UP000046393">
    <property type="component" value="Unplaced"/>
</dbReference>
<dbReference type="AlphaFoldDB" id="A0A0N5B0Q0"/>
<keyword evidence="2" id="KW-1185">Reference proteome</keyword>
<evidence type="ECO:0000313" key="3">
    <source>
        <dbReference type="WBParaSite" id="SMUV_0001085201-mRNA-1"/>
    </source>
</evidence>
<name>A0A0N5B0Q0_9BILA</name>
<organism evidence="2 3">
    <name type="scientific">Syphacia muris</name>
    <dbReference type="NCBI Taxonomy" id="451379"/>
    <lineage>
        <taxon>Eukaryota</taxon>
        <taxon>Metazoa</taxon>
        <taxon>Ecdysozoa</taxon>
        <taxon>Nematoda</taxon>
        <taxon>Chromadorea</taxon>
        <taxon>Rhabditida</taxon>
        <taxon>Spirurina</taxon>
        <taxon>Oxyuridomorpha</taxon>
        <taxon>Oxyuroidea</taxon>
        <taxon>Oxyuridae</taxon>
        <taxon>Syphacia</taxon>
    </lineage>
</organism>
<dbReference type="WBParaSite" id="SMUV_0001085201-mRNA-1">
    <property type="protein sequence ID" value="SMUV_0001085201-mRNA-1"/>
    <property type="gene ID" value="SMUV_0001085201"/>
</dbReference>
<protein>
    <submittedName>
        <fullName evidence="3">Uncharacterized protein</fullName>
    </submittedName>
</protein>
<evidence type="ECO:0000313" key="2">
    <source>
        <dbReference type="Proteomes" id="UP000046393"/>
    </source>
</evidence>